<dbReference type="PROSITE" id="PS00571">
    <property type="entry name" value="AMIDASES"/>
    <property type="match status" value="1"/>
</dbReference>
<comment type="similarity">
    <text evidence="1">Belongs to the amidase family.</text>
</comment>
<evidence type="ECO:0000313" key="3">
    <source>
        <dbReference type="EMBL" id="KRM01628.1"/>
    </source>
</evidence>
<evidence type="ECO:0000313" key="4">
    <source>
        <dbReference type="Proteomes" id="UP000051739"/>
    </source>
</evidence>
<dbReference type="AlphaFoldDB" id="A0A0R1VI59"/>
<evidence type="ECO:0000256" key="1">
    <source>
        <dbReference type="ARBA" id="ARBA00009199"/>
    </source>
</evidence>
<dbReference type="InterPro" id="IPR020556">
    <property type="entry name" value="Amidase_CS"/>
</dbReference>
<reference evidence="3 4" key="1">
    <citation type="journal article" date="2015" name="Genome Announc.">
        <title>Expanding the biotechnology potential of lactobacilli through comparative genomics of 213 strains and associated genera.</title>
        <authorList>
            <person name="Sun Z."/>
            <person name="Harris H.M."/>
            <person name="McCann A."/>
            <person name="Guo C."/>
            <person name="Argimon S."/>
            <person name="Zhang W."/>
            <person name="Yang X."/>
            <person name="Jeffery I.B."/>
            <person name="Cooney J.C."/>
            <person name="Kagawa T.F."/>
            <person name="Liu W."/>
            <person name="Song Y."/>
            <person name="Salvetti E."/>
            <person name="Wrobel A."/>
            <person name="Rasinkangas P."/>
            <person name="Parkhill J."/>
            <person name="Rea M.C."/>
            <person name="O'Sullivan O."/>
            <person name="Ritari J."/>
            <person name="Douillard F.P."/>
            <person name="Paul Ross R."/>
            <person name="Yang R."/>
            <person name="Briner A.E."/>
            <person name="Felis G.E."/>
            <person name="de Vos W.M."/>
            <person name="Barrangou R."/>
            <person name="Klaenhammer T.R."/>
            <person name="Caufield P.W."/>
            <person name="Cui Y."/>
            <person name="Zhang H."/>
            <person name="O'Toole P.W."/>
        </authorList>
    </citation>
    <scope>NUCLEOTIDE SEQUENCE [LARGE SCALE GENOMIC DNA]</scope>
    <source>
        <strain evidence="3 4">DSM 16045</strain>
    </source>
</reference>
<dbReference type="InterPro" id="IPR000120">
    <property type="entry name" value="Amidase"/>
</dbReference>
<gene>
    <name evidence="3" type="ORF">FC60_GL000562</name>
</gene>
<dbReference type="EMBL" id="AZFN01000016">
    <property type="protein sequence ID" value="KRM01628.1"/>
    <property type="molecule type" value="Genomic_DNA"/>
</dbReference>
<proteinExistence type="inferred from homology"/>
<name>A0A0R1VI59_9LACO</name>
<dbReference type="PANTHER" id="PTHR11895">
    <property type="entry name" value="TRANSAMIDASE"/>
    <property type="match status" value="1"/>
</dbReference>
<dbReference type="RefSeq" id="WP_056937599.1">
    <property type="nucleotide sequence ID" value="NZ_AZFN01000016.1"/>
</dbReference>
<evidence type="ECO:0000259" key="2">
    <source>
        <dbReference type="Pfam" id="PF01425"/>
    </source>
</evidence>
<dbReference type="PANTHER" id="PTHR11895:SF7">
    <property type="entry name" value="GLUTAMYL-TRNA(GLN) AMIDOTRANSFERASE SUBUNIT A, MITOCHONDRIAL"/>
    <property type="match status" value="1"/>
</dbReference>
<dbReference type="InterPro" id="IPR023631">
    <property type="entry name" value="Amidase_dom"/>
</dbReference>
<accession>A0A0R1VI59</accession>
<dbReference type="SUPFAM" id="SSF75304">
    <property type="entry name" value="Amidase signature (AS) enzymes"/>
    <property type="match status" value="1"/>
</dbReference>
<dbReference type="PATRIC" id="fig|1423749.3.peg.566"/>
<dbReference type="Pfam" id="PF01425">
    <property type="entry name" value="Amidase"/>
    <property type="match status" value="1"/>
</dbReference>
<dbReference type="GO" id="GO:0003824">
    <property type="term" value="F:catalytic activity"/>
    <property type="evidence" value="ECO:0007669"/>
    <property type="project" value="InterPro"/>
</dbReference>
<feature type="domain" description="Amidase" evidence="2">
    <location>
        <begin position="27"/>
        <end position="474"/>
    </location>
</feature>
<sequence>MSSQNLMRQPAYRLAQLVRDHEVSATDLVNTAYQQIDRLNPDLNAVITTRHQQALGEAAQLKDTGQPFLGVPILLKGLGQSLAGEPSTNANRLFQDYRATITSNYTRRLQAAGFIIIGQTNFPEFGFKNVTDSQMYGDAKNPFNTAYSPGGSSGGAASALASGMVPIASASDGGGSIRIPASWSGLIGLKPTRGRMPMGPSDWRSWQGASINFALTRSVTDTALFLESMQALQAAAVFQVPLIKAGLVQRLNQPDRQLKIGYLTQSPVGTPVDSEAEQAVLAAVDFLRQAGWTVEEINWPTNGDALIRSYYTMNAGETAHMFQEIEAAIGRSVTRDDMELLTWALYQTGKQISAVDYIDALSTWDQAAAQWAQLHESYPLVLCPTTATVAISLNEQLVSNENLALMNQIDELAPQAQRELIYDQWLPSLTHSPFTQQANLTGEPAISLPTHLTKTGLPIGIQLTAAKGQEELLLQIAKLFEDHHQFKMLAD</sequence>
<dbReference type="Gene3D" id="3.90.1300.10">
    <property type="entry name" value="Amidase signature (AS) domain"/>
    <property type="match status" value="1"/>
</dbReference>
<keyword evidence="4" id="KW-1185">Reference proteome</keyword>
<dbReference type="NCBIfam" id="NF005099">
    <property type="entry name" value="PRK06529.1"/>
    <property type="match status" value="1"/>
</dbReference>
<dbReference type="Proteomes" id="UP000051739">
    <property type="component" value="Unassembled WGS sequence"/>
</dbReference>
<comment type="caution">
    <text evidence="3">The sequence shown here is derived from an EMBL/GenBank/DDBJ whole genome shotgun (WGS) entry which is preliminary data.</text>
</comment>
<organism evidence="3 4">
    <name type="scientific">Limosilactobacillus gastricus DSM 16045</name>
    <dbReference type="NCBI Taxonomy" id="1423749"/>
    <lineage>
        <taxon>Bacteria</taxon>
        <taxon>Bacillati</taxon>
        <taxon>Bacillota</taxon>
        <taxon>Bacilli</taxon>
        <taxon>Lactobacillales</taxon>
        <taxon>Lactobacillaceae</taxon>
        <taxon>Limosilactobacillus</taxon>
    </lineage>
</organism>
<protein>
    <submittedName>
        <fullName evidence="3">Amidase family enzyme</fullName>
    </submittedName>
</protein>
<dbReference type="InterPro" id="IPR036928">
    <property type="entry name" value="AS_sf"/>
</dbReference>